<evidence type="ECO:0000313" key="7">
    <source>
        <dbReference type="EMBL" id="CAJ1931322.1"/>
    </source>
</evidence>
<evidence type="ECO:0000256" key="3">
    <source>
        <dbReference type="ARBA" id="ARBA00023242"/>
    </source>
</evidence>
<dbReference type="PANTHER" id="PTHR46058:SF26">
    <property type="entry name" value="PROTEIN BREVIS RADIX-LIKE 1"/>
    <property type="match status" value="1"/>
</dbReference>
<accession>A0AA86S898</accession>
<evidence type="ECO:0000313" key="8">
    <source>
        <dbReference type="Proteomes" id="UP001189624"/>
    </source>
</evidence>
<dbReference type="InterPro" id="IPR013591">
    <property type="entry name" value="Brevis_radix_dom"/>
</dbReference>
<feature type="transmembrane region" description="Helical" evidence="5">
    <location>
        <begin position="20"/>
        <end position="39"/>
    </location>
</feature>
<reference evidence="7" key="1">
    <citation type="submission" date="2023-10" db="EMBL/GenBank/DDBJ databases">
        <authorList>
            <person name="Domelevo Entfellner J.-B."/>
        </authorList>
    </citation>
    <scope>NUCLEOTIDE SEQUENCE</scope>
</reference>
<evidence type="ECO:0000259" key="6">
    <source>
        <dbReference type="PROSITE" id="PS51514"/>
    </source>
</evidence>
<evidence type="ECO:0000256" key="1">
    <source>
        <dbReference type="ARBA" id="ARBA00004123"/>
    </source>
</evidence>
<dbReference type="Proteomes" id="UP001189624">
    <property type="component" value="Chromosome 2"/>
</dbReference>
<comment type="similarity">
    <text evidence="2">Belongs to the BRX family.</text>
</comment>
<evidence type="ECO:0000256" key="2">
    <source>
        <dbReference type="ARBA" id="ARBA00009057"/>
    </source>
</evidence>
<keyword evidence="5" id="KW-0472">Membrane</keyword>
<sequence>MANTQSFRNTIFQLLIHPWLWRVTGFGSSIVGFTCYALSPSFQYLFGHWSTLKIVIYSMVCSLFSIMMLFVHRFRGQRERSILLKTHVGYVVLTLTSVWSFLEDRSEEGKVEKGHGKMMDAISCGAFSWMALSLSRQLRVGFEVGVSNFFAGCFLVTVMKMSLKLGLLAALFCYLLINVRSISDFLLQLHARHTTQHGDGNSTQSVHQNPVVANFVDLEANADVLARDTLGERASVTENNEWTAQSYNPSEAMDEEGGGENLHAGSSLEDAGTMTSSTDESSIRLLEQEREWTEADDEPGVYITIKQLADGTKELRRIRFSRRRFEEAAAEICLPRNTISEGLMALSNHARPEFAFVVTPFQPEGSNDIGRTTSGNGASASSMVRLGGSETTLEPTVKDLLSCDT</sequence>
<keyword evidence="8" id="KW-1185">Reference proteome</keyword>
<feature type="domain" description="BRX" evidence="6">
    <location>
        <begin position="290"/>
        <end position="348"/>
    </location>
</feature>
<protein>
    <recommendedName>
        <fullName evidence="6">BRX domain-containing protein</fullName>
    </recommendedName>
</protein>
<gene>
    <name evidence="7" type="ORF">AYBTSS11_LOCUS5188</name>
</gene>
<dbReference type="AlphaFoldDB" id="A0AA86S898"/>
<dbReference type="Gramene" id="rna-AYBTSS11_LOCUS5188">
    <property type="protein sequence ID" value="CAJ1931322.1"/>
    <property type="gene ID" value="gene-AYBTSS11_LOCUS5188"/>
</dbReference>
<feature type="region of interest" description="Disordered" evidence="4">
    <location>
        <begin position="237"/>
        <end position="283"/>
    </location>
</feature>
<name>A0AA86S898_9FABA</name>
<feature type="transmembrane region" description="Helical" evidence="5">
    <location>
        <begin position="149"/>
        <end position="177"/>
    </location>
</feature>
<evidence type="ECO:0000256" key="4">
    <source>
        <dbReference type="SAM" id="MobiDB-lite"/>
    </source>
</evidence>
<dbReference type="InterPro" id="IPR044532">
    <property type="entry name" value="BRX-like"/>
</dbReference>
<dbReference type="PROSITE" id="PS51514">
    <property type="entry name" value="BRX"/>
    <property type="match status" value="1"/>
</dbReference>
<feature type="transmembrane region" description="Helical" evidence="5">
    <location>
        <begin position="51"/>
        <end position="70"/>
    </location>
</feature>
<proteinExistence type="inferred from homology"/>
<keyword evidence="3" id="KW-0539">Nucleus</keyword>
<dbReference type="GO" id="GO:0005634">
    <property type="term" value="C:nucleus"/>
    <property type="evidence" value="ECO:0007669"/>
    <property type="project" value="UniProtKB-SubCell"/>
</dbReference>
<feature type="compositionally biased region" description="Polar residues" evidence="4">
    <location>
        <begin position="237"/>
        <end position="249"/>
    </location>
</feature>
<dbReference type="Pfam" id="PF08381">
    <property type="entry name" value="BRX"/>
    <property type="match status" value="1"/>
</dbReference>
<organism evidence="7 8">
    <name type="scientific">Sphenostylis stenocarpa</name>
    <dbReference type="NCBI Taxonomy" id="92480"/>
    <lineage>
        <taxon>Eukaryota</taxon>
        <taxon>Viridiplantae</taxon>
        <taxon>Streptophyta</taxon>
        <taxon>Embryophyta</taxon>
        <taxon>Tracheophyta</taxon>
        <taxon>Spermatophyta</taxon>
        <taxon>Magnoliopsida</taxon>
        <taxon>eudicotyledons</taxon>
        <taxon>Gunneridae</taxon>
        <taxon>Pentapetalae</taxon>
        <taxon>rosids</taxon>
        <taxon>fabids</taxon>
        <taxon>Fabales</taxon>
        <taxon>Fabaceae</taxon>
        <taxon>Papilionoideae</taxon>
        <taxon>50 kb inversion clade</taxon>
        <taxon>NPAAA clade</taxon>
        <taxon>indigoferoid/millettioid clade</taxon>
        <taxon>Phaseoleae</taxon>
        <taxon>Sphenostylis</taxon>
    </lineage>
</organism>
<dbReference type="EMBL" id="OY731399">
    <property type="protein sequence ID" value="CAJ1931322.1"/>
    <property type="molecule type" value="Genomic_DNA"/>
</dbReference>
<feature type="transmembrane region" description="Helical" evidence="5">
    <location>
        <begin position="82"/>
        <end position="102"/>
    </location>
</feature>
<keyword evidence="5" id="KW-1133">Transmembrane helix</keyword>
<dbReference type="PANTHER" id="PTHR46058">
    <property type="entry name" value="PROTEIN BREVIS RADIX-LIKE 1"/>
    <property type="match status" value="1"/>
</dbReference>
<comment type="subcellular location">
    <subcellularLocation>
        <location evidence="1">Nucleus</location>
    </subcellularLocation>
</comment>
<evidence type="ECO:0000256" key="5">
    <source>
        <dbReference type="SAM" id="Phobius"/>
    </source>
</evidence>
<keyword evidence="5" id="KW-0812">Transmembrane</keyword>